<dbReference type="PATRIC" id="fig|1702221.3.peg.705"/>
<dbReference type="OrthoDB" id="9775255at2"/>
<evidence type="ECO:0000256" key="7">
    <source>
        <dbReference type="ARBA" id="ARBA00049158"/>
    </source>
</evidence>
<evidence type="ECO:0000256" key="8">
    <source>
        <dbReference type="RuleBase" id="RU366003"/>
    </source>
</evidence>
<evidence type="ECO:0000256" key="4">
    <source>
        <dbReference type="ARBA" id="ARBA00022605"/>
    </source>
</evidence>
<dbReference type="EMBL" id="CP011391">
    <property type="protein sequence ID" value="AMK53863.1"/>
    <property type="molecule type" value="Genomic_DNA"/>
</dbReference>
<evidence type="ECO:0000256" key="2">
    <source>
        <dbReference type="ARBA" id="ARBA00009152"/>
    </source>
</evidence>
<dbReference type="KEGG" id="fro:AALO17_07290"/>
<dbReference type="GO" id="GO:0005737">
    <property type="term" value="C:cytoplasm"/>
    <property type="evidence" value="ECO:0007669"/>
    <property type="project" value="TreeGrafter"/>
</dbReference>
<dbReference type="GO" id="GO:0004401">
    <property type="term" value="F:histidinol-phosphatase activity"/>
    <property type="evidence" value="ECO:0007669"/>
    <property type="project" value="UniProtKB-UniRule"/>
</dbReference>
<dbReference type="PANTHER" id="PTHR21039">
    <property type="entry name" value="HISTIDINOL PHOSPHATASE-RELATED"/>
    <property type="match status" value="1"/>
</dbReference>
<keyword evidence="11" id="KW-1185">Reference proteome</keyword>
<keyword evidence="6 8" id="KW-0368">Histidine biosynthesis</keyword>
<evidence type="ECO:0000313" key="10">
    <source>
        <dbReference type="EMBL" id="AMK53863.1"/>
    </source>
</evidence>
<dbReference type="EC" id="3.1.3.15" evidence="3 8"/>
<proteinExistence type="inferred from homology"/>
<dbReference type="AlphaFoldDB" id="A0A140DT86"/>
<dbReference type="InterPro" id="IPR010140">
    <property type="entry name" value="Histidinol_P_phosphatase_HisJ"/>
</dbReference>
<dbReference type="InterPro" id="IPR004013">
    <property type="entry name" value="PHP_dom"/>
</dbReference>
<dbReference type="STRING" id="1702221.AALO17_07290"/>
<dbReference type="GeneID" id="78477537"/>
<evidence type="ECO:0000313" key="11">
    <source>
        <dbReference type="Proteomes" id="UP000069771"/>
    </source>
</evidence>
<protein>
    <recommendedName>
        <fullName evidence="3 8">Histidinol-phosphatase</fullName>
        <shortName evidence="8">HolPase</shortName>
        <ecNumber evidence="3 8">3.1.3.15</ecNumber>
    </recommendedName>
</protein>
<dbReference type="InterPro" id="IPR016195">
    <property type="entry name" value="Pol/histidinol_Pase-like"/>
</dbReference>
<feature type="domain" description="PHP" evidence="9">
    <location>
        <begin position="6"/>
        <end position="211"/>
    </location>
</feature>
<evidence type="ECO:0000259" key="9">
    <source>
        <dbReference type="Pfam" id="PF02811"/>
    </source>
</evidence>
<dbReference type="Gene3D" id="3.20.20.140">
    <property type="entry name" value="Metal-dependent hydrolases"/>
    <property type="match status" value="1"/>
</dbReference>
<dbReference type="PANTHER" id="PTHR21039:SF0">
    <property type="entry name" value="HISTIDINOL-PHOSPHATASE"/>
    <property type="match status" value="1"/>
</dbReference>
<dbReference type="UniPathway" id="UPA00031">
    <property type="reaction ID" value="UER00013"/>
</dbReference>
<evidence type="ECO:0000256" key="3">
    <source>
        <dbReference type="ARBA" id="ARBA00013085"/>
    </source>
</evidence>
<gene>
    <name evidence="10" type="ORF">AALO17_07290</name>
</gene>
<organism evidence="10 11">
    <name type="scientific">Faecalibaculum rodentium</name>
    <dbReference type="NCBI Taxonomy" id="1702221"/>
    <lineage>
        <taxon>Bacteria</taxon>
        <taxon>Bacillati</taxon>
        <taxon>Bacillota</taxon>
        <taxon>Erysipelotrichia</taxon>
        <taxon>Erysipelotrichales</taxon>
        <taxon>Erysipelotrichaceae</taxon>
        <taxon>Faecalibaculum</taxon>
    </lineage>
</organism>
<name>A0A140DT86_9FIRM</name>
<accession>A0A140DT86</accession>
<comment type="pathway">
    <text evidence="1 8">Amino-acid biosynthesis; L-histidine biosynthesis; L-histidine from 5-phospho-alpha-D-ribose 1-diphosphate: step 8/9.</text>
</comment>
<dbReference type="SUPFAM" id="SSF89550">
    <property type="entry name" value="PHP domain-like"/>
    <property type="match status" value="1"/>
</dbReference>
<evidence type="ECO:0000256" key="1">
    <source>
        <dbReference type="ARBA" id="ARBA00004970"/>
    </source>
</evidence>
<evidence type="ECO:0000256" key="6">
    <source>
        <dbReference type="ARBA" id="ARBA00023102"/>
    </source>
</evidence>
<dbReference type="RefSeq" id="WP_067555547.1">
    <property type="nucleotide sequence ID" value="NZ_CAJTBG010000022.1"/>
</dbReference>
<sequence length="261" mass="30436">MRPDTDGHVHLENGPLSVDYVWEFVNAAADKGLKHLQILDHTHRFYEFAPMYRDVIEADPRQKAWFEKKQVNSIQDYIDLIEACRQEEFPIDVTFGLEVCWADFRKDFLKDRLSVYPWDFLVGSVHSVQGRLYDMDGWSREILWDVEPSEWIYRQYYDQLASAITSGLFTQIGHPDVVKMYQYDPGYDLQEEYDRISCLANEYSVMLEENTGASYRYGHPDAGLAPAFRETARRAGAKTITASDAHWPGHVGMNFDRLEDR</sequence>
<keyword evidence="5 8" id="KW-0378">Hydrolase</keyword>
<comment type="catalytic activity">
    <reaction evidence="7 8">
        <text>L-histidinol phosphate + H2O = L-histidinol + phosphate</text>
        <dbReference type="Rhea" id="RHEA:14465"/>
        <dbReference type="ChEBI" id="CHEBI:15377"/>
        <dbReference type="ChEBI" id="CHEBI:43474"/>
        <dbReference type="ChEBI" id="CHEBI:57699"/>
        <dbReference type="ChEBI" id="CHEBI:57980"/>
        <dbReference type="EC" id="3.1.3.15"/>
    </reaction>
</comment>
<comment type="similarity">
    <text evidence="2 8">Belongs to the PHP hydrolase family. HisK subfamily.</text>
</comment>
<dbReference type="GO" id="GO:0000105">
    <property type="term" value="P:L-histidine biosynthetic process"/>
    <property type="evidence" value="ECO:0007669"/>
    <property type="project" value="UniProtKB-UniRule"/>
</dbReference>
<reference evidence="10 11" key="1">
    <citation type="journal article" date="2016" name="Gut Pathog.">
        <title>Whole genome sequencing of "Faecalibaculum rodentium" ALO17, isolated from C57BL/6J laboratory mouse feces.</title>
        <authorList>
            <person name="Lim S."/>
            <person name="Chang D.H."/>
            <person name="Ahn S."/>
            <person name="Kim B.C."/>
        </authorList>
    </citation>
    <scope>NUCLEOTIDE SEQUENCE [LARGE SCALE GENOMIC DNA]</scope>
    <source>
        <strain evidence="10 11">Alo17</strain>
    </source>
</reference>
<keyword evidence="4 8" id="KW-0028">Amino-acid biosynthesis</keyword>
<evidence type="ECO:0000256" key="5">
    <source>
        <dbReference type="ARBA" id="ARBA00022801"/>
    </source>
</evidence>
<dbReference type="Pfam" id="PF02811">
    <property type="entry name" value="PHP"/>
    <property type="match status" value="1"/>
</dbReference>
<dbReference type="Proteomes" id="UP000069771">
    <property type="component" value="Chromosome"/>
</dbReference>